<comment type="caution">
    <text evidence="1">The sequence shown here is derived from an EMBL/GenBank/DDBJ whole genome shotgun (WGS) entry which is preliminary data.</text>
</comment>
<dbReference type="Gene3D" id="3.30.1360.130">
    <property type="entry name" value="Dipeptide transport protein"/>
    <property type="match status" value="1"/>
</dbReference>
<sequence length="279" mass="29708">MSAEHPLVMISADMEGATGVTGPLDVKPRGDEWHRFRKLFTADVNAVALGFLDAGIDDILINEAHSSMRNLLIEELDDRVRLLTGRHKPLGMMQGVHDADAVAFVGYHAGAGARGVLSHTYQANSITGVWLDGQPASEGYLNASLAREFGVPVVFVSGDDLTCTDSLSYAPDAERVAVKEYVSRYAAICLPPARTVAAQRAAAARAAALVGRGAPNVSSHRVEVEFDAVHLADATSIIPTVELIGERRIGYDAANMTEAMNAFKIVSAITSSAMEPEYG</sequence>
<keyword evidence="2" id="KW-1185">Reference proteome</keyword>
<evidence type="ECO:0000313" key="1">
    <source>
        <dbReference type="EMBL" id="GAA3884931.1"/>
    </source>
</evidence>
<reference evidence="2" key="1">
    <citation type="journal article" date="2019" name="Int. J. Syst. Evol. Microbiol.">
        <title>The Global Catalogue of Microorganisms (GCM) 10K type strain sequencing project: providing services to taxonomists for standard genome sequencing and annotation.</title>
        <authorList>
            <consortium name="The Broad Institute Genomics Platform"/>
            <consortium name="The Broad Institute Genome Sequencing Center for Infectious Disease"/>
            <person name="Wu L."/>
            <person name="Ma J."/>
        </authorList>
    </citation>
    <scope>NUCLEOTIDE SEQUENCE [LARGE SCALE GENOMIC DNA]</scope>
    <source>
        <strain evidence="2">JCM 17021</strain>
    </source>
</reference>
<dbReference type="SUPFAM" id="SSF63992">
    <property type="entry name" value="Dipeptide transport protein"/>
    <property type="match status" value="1"/>
</dbReference>
<dbReference type="InterPro" id="IPR036177">
    <property type="entry name" value="Peptidase_M55_sf"/>
</dbReference>
<dbReference type="InterPro" id="IPR007035">
    <property type="entry name" value="Peptidase_M55"/>
</dbReference>
<evidence type="ECO:0000313" key="2">
    <source>
        <dbReference type="Proteomes" id="UP001501803"/>
    </source>
</evidence>
<dbReference type="CDD" id="cd08663">
    <property type="entry name" value="DAP_dppA_1"/>
    <property type="match status" value="1"/>
</dbReference>
<protein>
    <submittedName>
        <fullName evidence="1">M55 family metallopeptidase</fullName>
    </submittedName>
</protein>
<dbReference type="Pfam" id="PF04951">
    <property type="entry name" value="Peptidase_M55"/>
    <property type="match status" value="1"/>
</dbReference>
<dbReference type="InterPro" id="IPR027476">
    <property type="entry name" value="DppA_N"/>
</dbReference>
<dbReference type="Proteomes" id="UP001501803">
    <property type="component" value="Unassembled WGS sequence"/>
</dbReference>
<accession>A0ABP7KQN5</accession>
<dbReference type="EMBL" id="BAABCN010000009">
    <property type="protein sequence ID" value="GAA3884931.1"/>
    <property type="molecule type" value="Genomic_DNA"/>
</dbReference>
<organism evidence="1 2">
    <name type="scientific">Leifsonia kafniensis</name>
    <dbReference type="NCBI Taxonomy" id="475957"/>
    <lineage>
        <taxon>Bacteria</taxon>
        <taxon>Bacillati</taxon>
        <taxon>Actinomycetota</taxon>
        <taxon>Actinomycetes</taxon>
        <taxon>Micrococcales</taxon>
        <taxon>Microbacteriaceae</taxon>
        <taxon>Leifsonia</taxon>
    </lineage>
</organism>
<dbReference type="Gene3D" id="3.40.50.10780">
    <property type="entry name" value="Dipeptide transport protein"/>
    <property type="match status" value="1"/>
</dbReference>
<proteinExistence type="predicted"/>
<gene>
    <name evidence="1" type="ORF">GCM10022381_28890</name>
</gene>
<dbReference type="PIRSF" id="PIRSF015853">
    <property type="entry name" value="Pep_DppA"/>
    <property type="match status" value="1"/>
</dbReference>
<name>A0ABP7KQN5_9MICO</name>